<dbReference type="GO" id="GO:0004553">
    <property type="term" value="F:hydrolase activity, hydrolyzing O-glycosyl compounds"/>
    <property type="evidence" value="ECO:0007669"/>
    <property type="project" value="InterPro"/>
</dbReference>
<dbReference type="AlphaFoldDB" id="A0A9P4Y0M0"/>
<keyword evidence="10" id="KW-1185">Reference proteome</keyword>
<name>A0A9P4Y0M0_CRYP1</name>
<dbReference type="InterPro" id="IPR050727">
    <property type="entry name" value="GH43_arabinanases"/>
</dbReference>
<dbReference type="RefSeq" id="XP_040775161.1">
    <property type="nucleotide sequence ID" value="XM_040924189.1"/>
</dbReference>
<feature type="site" description="Important for catalytic activity, responsible for pKa modulation of the active site Glu and correct orientation of both the proton donor and substrate" evidence="7">
    <location>
        <position position="131"/>
    </location>
</feature>
<dbReference type="OrthoDB" id="195678at2759"/>
<comment type="pathway">
    <text evidence="1">Glycan metabolism; L-arabinan degradation.</text>
</comment>
<evidence type="ECO:0000256" key="8">
    <source>
        <dbReference type="RuleBase" id="RU361187"/>
    </source>
</evidence>
<dbReference type="GO" id="GO:0005975">
    <property type="term" value="P:carbohydrate metabolic process"/>
    <property type="evidence" value="ECO:0007669"/>
    <property type="project" value="InterPro"/>
</dbReference>
<reference evidence="9" key="1">
    <citation type="journal article" date="2020" name="Phytopathology">
        <title>Genome sequence of the chestnut blight fungus Cryphonectria parasitica EP155: A fundamental resource for an archetypical invasive plant pathogen.</title>
        <authorList>
            <person name="Crouch J.A."/>
            <person name="Dawe A."/>
            <person name="Aerts A."/>
            <person name="Barry K."/>
            <person name="Churchill A.C.L."/>
            <person name="Grimwood J."/>
            <person name="Hillman B."/>
            <person name="Milgroom M.G."/>
            <person name="Pangilinan J."/>
            <person name="Smith M."/>
            <person name="Salamov A."/>
            <person name="Schmutz J."/>
            <person name="Yadav J."/>
            <person name="Grigoriev I.V."/>
            <person name="Nuss D."/>
        </authorList>
    </citation>
    <scope>NUCLEOTIDE SEQUENCE</scope>
    <source>
        <strain evidence="9">EP155</strain>
    </source>
</reference>
<dbReference type="SUPFAM" id="SSF75005">
    <property type="entry name" value="Arabinanase/levansucrase/invertase"/>
    <property type="match status" value="1"/>
</dbReference>
<evidence type="ECO:0000256" key="4">
    <source>
        <dbReference type="ARBA" id="ARBA00023295"/>
    </source>
</evidence>
<evidence type="ECO:0000256" key="7">
    <source>
        <dbReference type="PIRSR" id="PIRSR606710-2"/>
    </source>
</evidence>
<comment type="similarity">
    <text evidence="2 8">Belongs to the glycosyl hydrolase 43 family.</text>
</comment>
<evidence type="ECO:0000256" key="6">
    <source>
        <dbReference type="PIRSR" id="PIRSR606710-1"/>
    </source>
</evidence>
<gene>
    <name evidence="9" type="ORF">M406DRAFT_42320</name>
</gene>
<organism evidence="9 10">
    <name type="scientific">Cryphonectria parasitica (strain ATCC 38755 / EP155)</name>
    <dbReference type="NCBI Taxonomy" id="660469"/>
    <lineage>
        <taxon>Eukaryota</taxon>
        <taxon>Fungi</taxon>
        <taxon>Dikarya</taxon>
        <taxon>Ascomycota</taxon>
        <taxon>Pezizomycotina</taxon>
        <taxon>Sordariomycetes</taxon>
        <taxon>Sordariomycetidae</taxon>
        <taxon>Diaporthales</taxon>
        <taxon>Cryphonectriaceae</taxon>
        <taxon>Cryphonectria-Endothia species complex</taxon>
        <taxon>Cryphonectria</taxon>
    </lineage>
</organism>
<feature type="active site" description="Proton donor" evidence="6">
    <location>
        <position position="189"/>
    </location>
</feature>
<evidence type="ECO:0000313" key="10">
    <source>
        <dbReference type="Proteomes" id="UP000803844"/>
    </source>
</evidence>
<dbReference type="Proteomes" id="UP000803844">
    <property type="component" value="Unassembled WGS sequence"/>
</dbReference>
<comment type="caution">
    <text evidence="9">The sequence shown here is derived from an EMBL/GenBank/DDBJ whole genome shotgun (WGS) entry which is preliminary data.</text>
</comment>
<dbReference type="EMBL" id="MU032348">
    <property type="protein sequence ID" value="KAF3764200.1"/>
    <property type="molecule type" value="Genomic_DNA"/>
</dbReference>
<dbReference type="PANTHER" id="PTHR43301">
    <property type="entry name" value="ARABINAN ENDO-1,5-ALPHA-L-ARABINOSIDASE"/>
    <property type="match status" value="1"/>
</dbReference>
<dbReference type="Pfam" id="PF04616">
    <property type="entry name" value="Glyco_hydro_43"/>
    <property type="match status" value="1"/>
</dbReference>
<proteinExistence type="inferred from homology"/>
<evidence type="ECO:0000256" key="2">
    <source>
        <dbReference type="ARBA" id="ARBA00009865"/>
    </source>
</evidence>
<evidence type="ECO:0000313" key="9">
    <source>
        <dbReference type="EMBL" id="KAF3764200.1"/>
    </source>
</evidence>
<keyword evidence="3 8" id="KW-0378">Hydrolase</keyword>
<evidence type="ECO:0000256" key="3">
    <source>
        <dbReference type="ARBA" id="ARBA00022801"/>
    </source>
</evidence>
<evidence type="ECO:0000256" key="5">
    <source>
        <dbReference type="ARBA" id="ARBA00042202"/>
    </source>
</evidence>
<dbReference type="GeneID" id="63841318"/>
<dbReference type="PANTHER" id="PTHR43301:SF3">
    <property type="entry name" value="ARABINAN ENDO-1,5-ALPHA-L-ARABINOSIDASE A-RELATED"/>
    <property type="match status" value="1"/>
</dbReference>
<protein>
    <recommendedName>
        <fullName evidence="5">Endo-1,5-alpha-L-arabinanase A</fullName>
    </recommendedName>
</protein>
<evidence type="ECO:0000256" key="1">
    <source>
        <dbReference type="ARBA" id="ARBA00004834"/>
    </source>
</evidence>
<accession>A0A9P4Y0M0</accession>
<keyword evidence="4 8" id="KW-0326">Glycosidase</keyword>
<dbReference type="InterPro" id="IPR023296">
    <property type="entry name" value="Glyco_hydro_beta-prop_sf"/>
</dbReference>
<dbReference type="InterPro" id="IPR006710">
    <property type="entry name" value="Glyco_hydro_43"/>
</dbReference>
<sequence>MKGGAVTGIRDPSLIRRSSDGTYFLFGTMGNGTVHTAHSIHGPWTREAEGALDIAQTVVGPQVYEIDGTYYMYYSQHTGKPPDWYYTANIHVASSKTMEHGSWTLHGELDIPMNNERLANHKSTDGYNVLDASLLVADGAKDKYYLSFGSYYTGLYQTPLNSPINMNAKETAQEMTHLEYNSTGGHSTEGSFQFAWPTDGSAPTKYYLFFSSGQCCKFQTRGVPPPGDEYKIMVCRADHPAGPYLDQDGRNCLTQNGGTIVLGSHGSVYAPGGQGVMYSEELHCVVLYYHYTPANKGKPDLSVGDTGTYFGFNQLSFDKHGWEGWPVITLATGDVSTAPADSMSTHES</sequence>
<dbReference type="Gene3D" id="2.115.10.20">
    <property type="entry name" value="Glycosyl hydrolase domain, family 43"/>
    <property type="match status" value="1"/>
</dbReference>
<feature type="active site" description="Proton acceptor" evidence="6">
    <location>
        <position position="11"/>
    </location>
</feature>